<feature type="binding site" evidence="6">
    <location>
        <position position="169"/>
    </location>
    <ligand>
        <name>FMN</name>
        <dbReference type="ChEBI" id="CHEBI:58210"/>
    </ligand>
</feature>
<dbReference type="SUPFAM" id="SSF51679">
    <property type="entry name" value="Bacterial luciferase-like"/>
    <property type="match status" value="1"/>
</dbReference>
<feature type="binding site" evidence="6">
    <location>
        <position position="73"/>
    </location>
    <ligand>
        <name>FMN</name>
        <dbReference type="ChEBI" id="CHEBI:58210"/>
    </ligand>
</feature>
<evidence type="ECO:0000256" key="3">
    <source>
        <dbReference type="ARBA" id="ARBA00023002"/>
    </source>
</evidence>
<evidence type="ECO:0000259" key="7">
    <source>
        <dbReference type="Pfam" id="PF00296"/>
    </source>
</evidence>
<dbReference type="Pfam" id="PF00296">
    <property type="entry name" value="Bac_luciferase"/>
    <property type="match status" value="1"/>
</dbReference>
<dbReference type="Gene3D" id="3.20.20.30">
    <property type="entry name" value="Luciferase-like domain"/>
    <property type="match status" value="1"/>
</dbReference>
<protein>
    <submittedName>
        <fullName evidence="8">N5,N10-methylene tetrahydromethanopterin reductase</fullName>
    </submittedName>
</protein>
<sequence length="486" mass="54241">MRRTGRGSQSIREVPMSKRIALNAFDMTCVGHQAPGLWKHPRSRADEYNTIEYWTDVAQVLEKGLFDALFLADVVGYYDVYQNSAAPVIRDATQIPVNDPFMQISAMAAVTKHLGFGVTSAITYEQPYPLARKFATLDHLTRGRMGFNVVTSYLKSAAENHGLKDQISHDERYEIAEEFMEVCYKLWEGSWEDGAVKRDRKNGIFADPALVHPIQHHGKYFDVPGIGLTEPSPQRTPLIFQAGASSRGRAFAGRHAEAVFVGGIRPDLTRVVTDKLRDEAEANGRNREDLKIFAMLHVIVDETDAKAEQKRRDYEQYADTDGALGLVGGWSGVDLGRYDENDVLEYIKTESIQSFLTPFTTADPHKKWTVKEVAKHISMGGMGVPIVGSPQTVADELERWIDDGGLDGINLAYHVSPGSFEDFVEWVVPELQKRGRYRTGYEGTTLRENLYGKGHTKVLDTHPAARYRGAYAGKPSAADTPARELV</sequence>
<comment type="caution">
    <text evidence="8">The sequence shown here is derived from an EMBL/GenBank/DDBJ whole genome shotgun (WGS) entry which is preliminary data.</text>
</comment>
<dbReference type="NCBIfam" id="TIGR03860">
    <property type="entry name" value="FMN_nitrolo"/>
    <property type="match status" value="1"/>
</dbReference>
<dbReference type="PANTHER" id="PTHR30011:SF16">
    <property type="entry name" value="C2H2 FINGER DOMAIN TRANSCRIPTION FACTOR (EUROFUNG)-RELATED"/>
    <property type="match status" value="1"/>
</dbReference>
<feature type="binding site" evidence="6">
    <location>
        <position position="245"/>
    </location>
    <ligand>
        <name>FMN</name>
        <dbReference type="ChEBI" id="CHEBI:58210"/>
    </ligand>
</feature>
<organism evidence="8 9">
    <name type="scientific">Kocuria dechangensis</name>
    <dbReference type="NCBI Taxonomy" id="1176249"/>
    <lineage>
        <taxon>Bacteria</taxon>
        <taxon>Bacillati</taxon>
        <taxon>Actinomycetota</taxon>
        <taxon>Actinomycetes</taxon>
        <taxon>Micrococcales</taxon>
        <taxon>Micrococcaceae</taxon>
        <taxon>Kocuria</taxon>
    </lineage>
</organism>
<evidence type="ECO:0000256" key="6">
    <source>
        <dbReference type="PIRSR" id="PIRSR000337-1"/>
    </source>
</evidence>
<reference evidence="8" key="2">
    <citation type="submission" date="2020-09" db="EMBL/GenBank/DDBJ databases">
        <authorList>
            <person name="Sun Q."/>
            <person name="Zhou Y."/>
        </authorList>
    </citation>
    <scope>NUCLEOTIDE SEQUENCE</scope>
    <source>
        <strain evidence="8">CGMCC 1.12187</strain>
    </source>
</reference>
<reference evidence="8" key="1">
    <citation type="journal article" date="2014" name="Int. J. Syst. Evol. Microbiol.">
        <title>Complete genome sequence of Corynebacterium casei LMG S-19264T (=DSM 44701T), isolated from a smear-ripened cheese.</title>
        <authorList>
            <consortium name="US DOE Joint Genome Institute (JGI-PGF)"/>
            <person name="Walter F."/>
            <person name="Albersmeier A."/>
            <person name="Kalinowski J."/>
            <person name="Ruckert C."/>
        </authorList>
    </citation>
    <scope>NUCLEOTIDE SEQUENCE</scope>
    <source>
        <strain evidence="8">CGMCC 1.12187</strain>
    </source>
</reference>
<dbReference type="GO" id="GO:0016705">
    <property type="term" value="F:oxidoreductase activity, acting on paired donors, with incorporation or reduction of molecular oxygen"/>
    <property type="evidence" value="ECO:0007669"/>
    <property type="project" value="InterPro"/>
</dbReference>
<keyword evidence="9" id="KW-1185">Reference proteome</keyword>
<keyword evidence="3" id="KW-0560">Oxidoreductase</keyword>
<comment type="similarity">
    <text evidence="5">Belongs to the NtaA/SnaA/DszA monooxygenase family.</text>
</comment>
<accession>A0A917GKR4</accession>
<dbReference type="Proteomes" id="UP000638848">
    <property type="component" value="Unassembled WGS sequence"/>
</dbReference>
<gene>
    <name evidence="8" type="primary">y4fC</name>
    <name evidence="8" type="ORF">GCM10011374_09610</name>
</gene>
<evidence type="ECO:0000313" key="8">
    <source>
        <dbReference type="EMBL" id="GGG49245.1"/>
    </source>
</evidence>
<dbReference type="InterPro" id="IPR051260">
    <property type="entry name" value="Diverse_substr_monoxygenases"/>
</dbReference>
<keyword evidence="1 6" id="KW-0285">Flavoprotein</keyword>
<evidence type="ECO:0000256" key="5">
    <source>
        <dbReference type="ARBA" id="ARBA00033748"/>
    </source>
</evidence>
<feature type="domain" description="Luciferase-like" evidence="7">
    <location>
        <begin position="47"/>
        <end position="404"/>
    </location>
</feature>
<feature type="binding site" evidence="6">
    <location>
        <position position="119"/>
    </location>
    <ligand>
        <name>FMN</name>
        <dbReference type="ChEBI" id="CHEBI:58210"/>
    </ligand>
</feature>
<evidence type="ECO:0000313" key="9">
    <source>
        <dbReference type="Proteomes" id="UP000638848"/>
    </source>
</evidence>
<evidence type="ECO:0000256" key="2">
    <source>
        <dbReference type="ARBA" id="ARBA00022643"/>
    </source>
</evidence>
<dbReference type="FunFam" id="3.20.20.30:FF:000008">
    <property type="entry name" value="Xenobiotic compound monooxygenase A subunit"/>
    <property type="match status" value="1"/>
</dbReference>
<dbReference type="PIRSF" id="PIRSF000337">
    <property type="entry name" value="NTA_MOA"/>
    <property type="match status" value="1"/>
</dbReference>
<name>A0A917GKR4_9MICC</name>
<proteinExistence type="inferred from homology"/>
<feature type="binding site" evidence="6">
    <location>
        <position position="173"/>
    </location>
    <ligand>
        <name>FMN</name>
        <dbReference type="ChEBI" id="CHEBI:58210"/>
    </ligand>
</feature>
<evidence type="ECO:0000256" key="1">
    <source>
        <dbReference type="ARBA" id="ARBA00022630"/>
    </source>
</evidence>
<keyword evidence="4" id="KW-0503">Monooxygenase</keyword>
<dbReference type="InterPro" id="IPR011251">
    <property type="entry name" value="Luciferase-like_dom"/>
</dbReference>
<dbReference type="InterPro" id="IPR016215">
    <property type="entry name" value="NTA_MOA"/>
</dbReference>
<evidence type="ECO:0000256" key="4">
    <source>
        <dbReference type="ARBA" id="ARBA00023033"/>
    </source>
</evidence>
<dbReference type="EMBL" id="BMEQ01000003">
    <property type="protein sequence ID" value="GGG49245.1"/>
    <property type="molecule type" value="Genomic_DNA"/>
</dbReference>
<dbReference type="GO" id="GO:0004497">
    <property type="term" value="F:monooxygenase activity"/>
    <property type="evidence" value="ECO:0007669"/>
    <property type="project" value="UniProtKB-KW"/>
</dbReference>
<keyword evidence="2 6" id="KW-0288">FMN</keyword>
<dbReference type="AlphaFoldDB" id="A0A917GKR4"/>
<dbReference type="PANTHER" id="PTHR30011">
    <property type="entry name" value="ALKANESULFONATE MONOOXYGENASE-RELATED"/>
    <property type="match status" value="1"/>
</dbReference>
<dbReference type="InterPro" id="IPR036661">
    <property type="entry name" value="Luciferase-like_sf"/>
</dbReference>